<dbReference type="EMBL" id="JALNMJ010000037">
    <property type="protein sequence ID" value="MCK7615990.1"/>
    <property type="molecule type" value="Genomic_DNA"/>
</dbReference>
<evidence type="ECO:0000313" key="4">
    <source>
        <dbReference type="Proteomes" id="UP001431221"/>
    </source>
</evidence>
<dbReference type="SUPFAM" id="SSF46955">
    <property type="entry name" value="Putative DNA-binding domain"/>
    <property type="match status" value="1"/>
</dbReference>
<comment type="caution">
    <text evidence="3">The sequence shown here is derived from an EMBL/GenBank/DDBJ whole genome shotgun (WGS) entry which is preliminary data.</text>
</comment>
<dbReference type="InterPro" id="IPR009061">
    <property type="entry name" value="DNA-bd_dom_put_sf"/>
</dbReference>
<sequence length="130" mass="14547">MQIKEAAERLGISERMLRHYETAGLMEASRSDNGYRRYSEADIRRAGRIRDLIATGFSTREVRSMAACLSDDGDGPCEDGIPMMLKKLEHIDRLRADLDARREAVLERIAVLRAAAANGQDVTRLRRAAG</sequence>
<keyword evidence="1" id="KW-0238">DNA-binding</keyword>
<dbReference type="RefSeq" id="WP_248159916.1">
    <property type="nucleotide sequence ID" value="NZ_JALNMJ010000037.1"/>
</dbReference>
<dbReference type="Gene3D" id="1.10.1660.10">
    <property type="match status" value="1"/>
</dbReference>
<evidence type="ECO:0000256" key="1">
    <source>
        <dbReference type="ARBA" id="ARBA00023125"/>
    </source>
</evidence>
<dbReference type="PANTHER" id="PTHR30204">
    <property type="entry name" value="REDOX-CYCLING DRUG-SENSING TRANSCRIPTIONAL ACTIVATOR SOXR"/>
    <property type="match status" value="1"/>
</dbReference>
<protein>
    <submittedName>
        <fullName evidence="3">MerR family transcriptional regulator</fullName>
    </submittedName>
</protein>
<dbReference type="Proteomes" id="UP001431221">
    <property type="component" value="Unassembled WGS sequence"/>
</dbReference>
<dbReference type="PANTHER" id="PTHR30204:SF93">
    <property type="entry name" value="HTH MERR-TYPE DOMAIN-CONTAINING PROTEIN"/>
    <property type="match status" value="1"/>
</dbReference>
<dbReference type="PRINTS" id="PR00040">
    <property type="entry name" value="HTHMERR"/>
</dbReference>
<reference evidence="3" key="1">
    <citation type="submission" date="2022-04" db="EMBL/GenBank/DDBJ databases">
        <title>Roseibium sp. CAU 1639 isolated from mud.</title>
        <authorList>
            <person name="Kim W."/>
        </authorList>
    </citation>
    <scope>NUCLEOTIDE SEQUENCE</scope>
    <source>
        <strain evidence="3">CAU 1639</strain>
    </source>
</reference>
<name>A0ABT0H3D5_9HYPH</name>
<evidence type="ECO:0000259" key="2">
    <source>
        <dbReference type="PROSITE" id="PS50937"/>
    </source>
</evidence>
<accession>A0ABT0H3D5</accession>
<dbReference type="SMART" id="SM00422">
    <property type="entry name" value="HTH_MERR"/>
    <property type="match status" value="1"/>
</dbReference>
<dbReference type="PROSITE" id="PS50937">
    <property type="entry name" value="HTH_MERR_2"/>
    <property type="match status" value="1"/>
</dbReference>
<evidence type="ECO:0000313" key="3">
    <source>
        <dbReference type="EMBL" id="MCK7615990.1"/>
    </source>
</evidence>
<keyword evidence="4" id="KW-1185">Reference proteome</keyword>
<dbReference type="InterPro" id="IPR047057">
    <property type="entry name" value="MerR_fam"/>
</dbReference>
<organism evidence="3 4">
    <name type="scientific">Roseibium sediminicola</name>
    <dbReference type="NCBI Taxonomy" id="2933272"/>
    <lineage>
        <taxon>Bacteria</taxon>
        <taxon>Pseudomonadati</taxon>
        <taxon>Pseudomonadota</taxon>
        <taxon>Alphaproteobacteria</taxon>
        <taxon>Hyphomicrobiales</taxon>
        <taxon>Stappiaceae</taxon>
        <taxon>Roseibium</taxon>
    </lineage>
</organism>
<dbReference type="InterPro" id="IPR000551">
    <property type="entry name" value="MerR-type_HTH_dom"/>
</dbReference>
<dbReference type="Pfam" id="PF13411">
    <property type="entry name" value="MerR_1"/>
    <property type="match status" value="1"/>
</dbReference>
<gene>
    <name evidence="3" type="ORF">M0H32_27860</name>
</gene>
<proteinExistence type="predicted"/>
<feature type="domain" description="HTH merR-type" evidence="2">
    <location>
        <begin position="1"/>
        <end position="68"/>
    </location>
</feature>